<proteinExistence type="predicted"/>
<evidence type="ECO:0000313" key="2">
    <source>
        <dbReference type="Proteomes" id="UP000428328"/>
    </source>
</evidence>
<organism evidence="1 2">
    <name type="scientific">Pseudodesulfovibrio cashew</name>
    <dbReference type="NCBI Taxonomy" id="2678688"/>
    <lineage>
        <taxon>Bacteria</taxon>
        <taxon>Pseudomonadati</taxon>
        <taxon>Thermodesulfobacteriota</taxon>
        <taxon>Desulfovibrionia</taxon>
        <taxon>Desulfovibrionales</taxon>
        <taxon>Desulfovibrionaceae</taxon>
    </lineage>
</organism>
<dbReference type="Proteomes" id="UP000428328">
    <property type="component" value="Chromosome"/>
</dbReference>
<dbReference type="AlphaFoldDB" id="A0A6I6JH22"/>
<name>A0A6I6JH22_9BACT</name>
<dbReference type="KEGG" id="psel:GM415_15550"/>
<reference evidence="1 2" key="1">
    <citation type="submission" date="2019-11" db="EMBL/GenBank/DDBJ databases">
        <authorList>
            <person name="Zheng R.K."/>
            <person name="Sun C.M."/>
        </authorList>
    </citation>
    <scope>NUCLEOTIDE SEQUENCE [LARGE SCALE GENOMIC DNA]</scope>
    <source>
        <strain evidence="1 2">SRB007</strain>
    </source>
</reference>
<accession>A0A6I6JH22</accession>
<dbReference type="RefSeq" id="WP_158949781.1">
    <property type="nucleotide sequence ID" value="NZ_CP046400.1"/>
</dbReference>
<sequence length="225" mass="24724">MEKDRTTQNGNGEITKHINPFALLHPLLKVGTAKRIEHTKYKIFVKQLGGELLDGAEAVFGAENAVLTGCVETPDGIIDVEMDITPEMFVELMPAFGAFAPCDTHKSRRASVIYKKGKRLFLTKRPAVVRSANCVLLAGAYVGVCDGSWFIHGFAQGRPDMIANGVKLTEDEARRVLYDAGYIDFTSACDRDPANYPRPRTAKRKRCKNAGQASMLDAMGVSDDR</sequence>
<evidence type="ECO:0000313" key="1">
    <source>
        <dbReference type="EMBL" id="QGY41471.1"/>
    </source>
</evidence>
<keyword evidence="2" id="KW-1185">Reference proteome</keyword>
<gene>
    <name evidence="1" type="ORF">GM415_15550</name>
</gene>
<dbReference type="EMBL" id="CP046400">
    <property type="protein sequence ID" value="QGY41471.1"/>
    <property type="molecule type" value="Genomic_DNA"/>
</dbReference>
<protein>
    <submittedName>
        <fullName evidence="1">Uncharacterized protein</fullName>
    </submittedName>
</protein>